<accession>A0A0H2R9N8</accession>
<organism evidence="2 3">
    <name type="scientific">Schizopora paradoxa</name>
    <dbReference type="NCBI Taxonomy" id="27342"/>
    <lineage>
        <taxon>Eukaryota</taxon>
        <taxon>Fungi</taxon>
        <taxon>Dikarya</taxon>
        <taxon>Basidiomycota</taxon>
        <taxon>Agaricomycotina</taxon>
        <taxon>Agaricomycetes</taxon>
        <taxon>Hymenochaetales</taxon>
        <taxon>Schizoporaceae</taxon>
        <taxon>Schizopora</taxon>
    </lineage>
</organism>
<dbReference type="AlphaFoldDB" id="A0A0H2R9N8"/>
<feature type="chain" id="PRO_5005201361" evidence="1">
    <location>
        <begin position="28"/>
        <end position="57"/>
    </location>
</feature>
<evidence type="ECO:0000256" key="1">
    <source>
        <dbReference type="SAM" id="SignalP"/>
    </source>
</evidence>
<keyword evidence="3" id="KW-1185">Reference proteome</keyword>
<evidence type="ECO:0000313" key="3">
    <source>
        <dbReference type="Proteomes" id="UP000053477"/>
    </source>
</evidence>
<dbReference type="Proteomes" id="UP000053477">
    <property type="component" value="Unassembled WGS sequence"/>
</dbReference>
<protein>
    <submittedName>
        <fullName evidence="2">Uncharacterized protein</fullName>
    </submittedName>
</protein>
<proteinExistence type="predicted"/>
<reference evidence="2 3" key="1">
    <citation type="submission" date="2015-04" db="EMBL/GenBank/DDBJ databases">
        <title>Complete genome sequence of Schizopora paradoxa KUC8140, a cosmopolitan wood degrader in East Asia.</title>
        <authorList>
            <consortium name="DOE Joint Genome Institute"/>
            <person name="Min B."/>
            <person name="Park H."/>
            <person name="Jang Y."/>
            <person name="Kim J.-J."/>
            <person name="Kim K.H."/>
            <person name="Pangilinan J."/>
            <person name="Lipzen A."/>
            <person name="Riley R."/>
            <person name="Grigoriev I.V."/>
            <person name="Spatafora J.W."/>
            <person name="Choi I.-G."/>
        </authorList>
    </citation>
    <scope>NUCLEOTIDE SEQUENCE [LARGE SCALE GENOMIC DNA]</scope>
    <source>
        <strain evidence="2 3">KUC8140</strain>
    </source>
</reference>
<gene>
    <name evidence="2" type="ORF">SCHPADRAFT_622388</name>
</gene>
<name>A0A0H2R9N8_9AGAM</name>
<keyword evidence="1" id="KW-0732">Signal</keyword>
<sequence>MNPSFLCSLFRSLLLLLLLLLLPQLPSYPSTDMQVKRYRVDKDYMLFDFQVVHGTSK</sequence>
<dbReference type="InParanoid" id="A0A0H2R9N8"/>
<evidence type="ECO:0000313" key="2">
    <source>
        <dbReference type="EMBL" id="KLO08072.1"/>
    </source>
</evidence>
<dbReference type="EMBL" id="KQ086107">
    <property type="protein sequence ID" value="KLO08072.1"/>
    <property type="molecule type" value="Genomic_DNA"/>
</dbReference>
<feature type="signal peptide" evidence="1">
    <location>
        <begin position="1"/>
        <end position="27"/>
    </location>
</feature>